<dbReference type="Proteomes" id="UP000054988">
    <property type="component" value="Unassembled WGS sequence"/>
</dbReference>
<evidence type="ECO:0000313" key="3">
    <source>
        <dbReference type="Proteomes" id="UP000054988"/>
    </source>
</evidence>
<dbReference type="AlphaFoldDB" id="A0A0W0FSP1"/>
<gene>
    <name evidence="2" type="ORF">WG66_8060</name>
</gene>
<evidence type="ECO:0000313" key="2">
    <source>
        <dbReference type="EMBL" id="KTB39355.1"/>
    </source>
</evidence>
<dbReference type="Pfam" id="PF10544">
    <property type="entry name" value="T5orf172"/>
    <property type="match status" value="1"/>
</dbReference>
<dbReference type="SMART" id="SM00974">
    <property type="entry name" value="T5orf172"/>
    <property type="match status" value="1"/>
</dbReference>
<dbReference type="PANTHER" id="PTHR28094:SF1">
    <property type="entry name" value="MEIOTICALLY UP-REGULATED GENE 113 PROTEIN"/>
    <property type="match status" value="1"/>
</dbReference>
<feature type="domain" description="Bacteriophage T5 Orf172 DNA-binding" evidence="1">
    <location>
        <begin position="42"/>
        <end position="132"/>
    </location>
</feature>
<accession>A0A0W0FSP1</accession>
<comment type="caution">
    <text evidence="2">The sequence shown here is derived from an EMBL/GenBank/DDBJ whole genome shotgun (WGS) entry which is preliminary data.</text>
</comment>
<dbReference type="InterPro" id="IPR053006">
    <property type="entry name" value="Meiosis_regulatory"/>
</dbReference>
<dbReference type="InterPro" id="IPR018306">
    <property type="entry name" value="Phage_T5_Orf172_DNA-bd"/>
</dbReference>
<organism evidence="2 3">
    <name type="scientific">Moniliophthora roreri</name>
    <name type="common">Frosty pod rot fungus</name>
    <name type="synonym">Monilia roreri</name>
    <dbReference type="NCBI Taxonomy" id="221103"/>
    <lineage>
        <taxon>Eukaryota</taxon>
        <taxon>Fungi</taxon>
        <taxon>Dikarya</taxon>
        <taxon>Basidiomycota</taxon>
        <taxon>Agaricomycotina</taxon>
        <taxon>Agaricomycetes</taxon>
        <taxon>Agaricomycetidae</taxon>
        <taxon>Agaricales</taxon>
        <taxon>Marasmiineae</taxon>
        <taxon>Marasmiaceae</taxon>
        <taxon>Moniliophthora</taxon>
    </lineage>
</organism>
<reference evidence="2 3" key="1">
    <citation type="submission" date="2015-12" db="EMBL/GenBank/DDBJ databases">
        <title>Draft genome sequence of Moniliophthora roreri, the causal agent of frosty pod rot of cacao.</title>
        <authorList>
            <person name="Aime M.C."/>
            <person name="Diaz-Valderrama J.R."/>
            <person name="Kijpornyongpan T."/>
            <person name="Phillips-Mora W."/>
        </authorList>
    </citation>
    <scope>NUCLEOTIDE SEQUENCE [LARGE SCALE GENOMIC DNA]</scope>
    <source>
        <strain evidence="2 3">MCA 2952</strain>
    </source>
</reference>
<sequence>MFAIPTSWMVTASIKLKATFFKSFSLFDKCSDIYAFRIVDDEDPQYLFKVGRTSQPLEERMIEWDRQCLSKVHIWHEGIPVAHSHCVERLVHLKLMARGYERVIEMCSNCGKKHQEIFRLPSPDAWETVIKPLIHEVNGRVER</sequence>
<proteinExistence type="predicted"/>
<protein>
    <recommendedName>
        <fullName evidence="1">Bacteriophage T5 Orf172 DNA-binding domain-containing protein</fullName>
    </recommendedName>
</protein>
<name>A0A0W0FSP1_MONRR</name>
<dbReference type="EMBL" id="LATX01001685">
    <property type="protein sequence ID" value="KTB39355.1"/>
    <property type="molecule type" value="Genomic_DNA"/>
</dbReference>
<dbReference type="PANTHER" id="PTHR28094">
    <property type="entry name" value="MEIOTICALLY UP-REGULATED GENE 113 PROTEIN"/>
    <property type="match status" value="1"/>
</dbReference>
<evidence type="ECO:0000259" key="1">
    <source>
        <dbReference type="SMART" id="SM00974"/>
    </source>
</evidence>